<proteinExistence type="predicted"/>
<name>J9FAT0_9ZZZZ</name>
<accession>J9FAT0</accession>
<gene>
    <name evidence="1" type="ORF">EVA_19876</name>
</gene>
<dbReference type="AlphaFoldDB" id="J9FAT0"/>
<sequence>MMGNGNIIMEDSHLEIRYSFTTRISAKINTTKWDLNIGSIFRFTTA</sequence>
<organism evidence="1">
    <name type="scientific">gut metagenome</name>
    <dbReference type="NCBI Taxonomy" id="749906"/>
    <lineage>
        <taxon>unclassified sequences</taxon>
        <taxon>metagenomes</taxon>
        <taxon>organismal metagenomes</taxon>
    </lineage>
</organism>
<evidence type="ECO:0000313" key="1">
    <source>
        <dbReference type="EMBL" id="EJW92016.1"/>
    </source>
</evidence>
<protein>
    <submittedName>
        <fullName evidence="1">Uncharacterized protein</fullName>
    </submittedName>
</protein>
<dbReference type="EMBL" id="AMCI01007807">
    <property type="protein sequence ID" value="EJW92016.1"/>
    <property type="molecule type" value="Genomic_DNA"/>
</dbReference>
<comment type="caution">
    <text evidence="1">The sequence shown here is derived from an EMBL/GenBank/DDBJ whole genome shotgun (WGS) entry which is preliminary data.</text>
</comment>
<reference evidence="1" key="1">
    <citation type="journal article" date="2012" name="PLoS ONE">
        <title>Gene sets for utilization of primary and secondary nutrition supplies in the distal gut of endangered iberian lynx.</title>
        <authorList>
            <person name="Alcaide M."/>
            <person name="Messina E."/>
            <person name="Richter M."/>
            <person name="Bargiela R."/>
            <person name="Peplies J."/>
            <person name="Huws S.A."/>
            <person name="Newbold C.J."/>
            <person name="Golyshin P.N."/>
            <person name="Simon M.A."/>
            <person name="Lopez G."/>
            <person name="Yakimov M.M."/>
            <person name="Ferrer M."/>
        </authorList>
    </citation>
    <scope>NUCLEOTIDE SEQUENCE</scope>
</reference>